<accession>A0A8H7IQX7</accession>
<dbReference type="InterPro" id="IPR002637">
    <property type="entry name" value="RdgB/HAM1"/>
</dbReference>
<dbReference type="GO" id="GO:0047429">
    <property type="term" value="F:nucleoside triphosphate diphosphatase activity"/>
    <property type="evidence" value="ECO:0007669"/>
    <property type="project" value="InterPro"/>
</dbReference>
<comment type="similarity">
    <text evidence="1">Belongs to the HAM1 NTPase family.</text>
</comment>
<sequence length="207" mass="22650">MSATRPRVLNFITSNRNKLAEATAILRGCVELRSQSVDVLEIQGTPRDIAADKCRRAAIAVNGPALVEDTALEFHALNGMPGPYMYVIPLLPASACLTPNRPPSRPFFSAVGNDGLRNLLAAYEDKSATSVCTLAYCRGPGEEPVIFEGRCTGTIVPPRGSNGFAYDPIFEHEGQTFAEMDPMFKNQVSDRYRALQKLRQWLEGATD</sequence>
<proteinExistence type="inferred from homology"/>
<dbReference type="AlphaFoldDB" id="A0A8H7IQX7"/>
<comment type="caution">
    <text evidence="3">The sequence shown here is derived from an EMBL/GenBank/DDBJ whole genome shotgun (WGS) entry which is preliminary data.</text>
</comment>
<dbReference type="EMBL" id="MDYX01000037">
    <property type="protein sequence ID" value="KAF9630150.1"/>
    <property type="molecule type" value="Genomic_DNA"/>
</dbReference>
<evidence type="ECO:0000313" key="3">
    <source>
        <dbReference type="EMBL" id="KAF9630150.1"/>
    </source>
</evidence>
<dbReference type="Gene3D" id="3.90.950.10">
    <property type="match status" value="1"/>
</dbReference>
<organism evidence="3 4">
    <name type="scientific">Lasiodiplodia theobromae</name>
    <dbReference type="NCBI Taxonomy" id="45133"/>
    <lineage>
        <taxon>Eukaryota</taxon>
        <taxon>Fungi</taxon>
        <taxon>Dikarya</taxon>
        <taxon>Ascomycota</taxon>
        <taxon>Pezizomycotina</taxon>
        <taxon>Dothideomycetes</taxon>
        <taxon>Dothideomycetes incertae sedis</taxon>
        <taxon>Botryosphaeriales</taxon>
        <taxon>Botryosphaeriaceae</taxon>
        <taxon>Lasiodiplodia</taxon>
    </lineage>
</organism>
<evidence type="ECO:0000313" key="4">
    <source>
        <dbReference type="Proteomes" id="UP000627934"/>
    </source>
</evidence>
<evidence type="ECO:0000256" key="2">
    <source>
        <dbReference type="ARBA" id="ARBA00022801"/>
    </source>
</evidence>
<reference evidence="3" key="2">
    <citation type="journal article" date="2018" name="DNA Res.">
        <title>Comparative genome and transcriptome analyses reveal adaptations to opportunistic infections in woody plant degrading pathogens of Botryosphaeriaceae.</title>
        <authorList>
            <person name="Yan J.Y."/>
            <person name="Zhao W.S."/>
            <person name="Chen Z."/>
            <person name="Xing Q.K."/>
            <person name="Zhang W."/>
            <person name="Chethana K.W.T."/>
            <person name="Xue M.F."/>
            <person name="Xu J.P."/>
            <person name="Phillips A.J.L."/>
            <person name="Wang Y."/>
            <person name="Liu J.H."/>
            <person name="Liu M."/>
            <person name="Zhou Y."/>
            <person name="Jayawardena R.S."/>
            <person name="Manawasinghe I.S."/>
            <person name="Huang J.B."/>
            <person name="Qiao G.H."/>
            <person name="Fu C.Y."/>
            <person name="Guo F.F."/>
            <person name="Dissanayake A.J."/>
            <person name="Peng Y.L."/>
            <person name="Hyde K.D."/>
            <person name="Li X.H."/>
        </authorList>
    </citation>
    <scope>NUCLEOTIDE SEQUENCE</scope>
    <source>
        <strain evidence="3">CSS-01s</strain>
    </source>
</reference>
<dbReference type="SUPFAM" id="SSF52972">
    <property type="entry name" value="ITPase-like"/>
    <property type="match status" value="1"/>
</dbReference>
<protein>
    <submittedName>
        <fullName evidence="3">Ham1 family pyrophosphatase</fullName>
    </submittedName>
</protein>
<dbReference type="GO" id="GO:0009143">
    <property type="term" value="P:nucleoside triphosphate catabolic process"/>
    <property type="evidence" value="ECO:0007669"/>
    <property type="project" value="InterPro"/>
</dbReference>
<name>A0A8H7IQX7_9PEZI</name>
<dbReference type="Proteomes" id="UP000627934">
    <property type="component" value="Unassembled WGS sequence"/>
</dbReference>
<dbReference type="GO" id="GO:0005737">
    <property type="term" value="C:cytoplasm"/>
    <property type="evidence" value="ECO:0007669"/>
    <property type="project" value="TreeGrafter"/>
</dbReference>
<reference evidence="3" key="1">
    <citation type="submission" date="2016-08" db="EMBL/GenBank/DDBJ databases">
        <authorList>
            <person name="Yan J."/>
        </authorList>
    </citation>
    <scope>NUCLEOTIDE SEQUENCE</scope>
    <source>
        <strain evidence="3">CSS-01s</strain>
    </source>
</reference>
<dbReference type="PANTHER" id="PTHR11067:SF9">
    <property type="entry name" value="INOSINE TRIPHOSPHATE PYROPHOSPHATASE"/>
    <property type="match status" value="1"/>
</dbReference>
<dbReference type="Pfam" id="PF01725">
    <property type="entry name" value="Ham1p_like"/>
    <property type="match status" value="1"/>
</dbReference>
<keyword evidence="2" id="KW-0378">Hydrolase</keyword>
<dbReference type="PANTHER" id="PTHR11067">
    <property type="entry name" value="INOSINE TRIPHOSPHATE PYROPHOSPHATASE/HAM1 PROTEIN"/>
    <property type="match status" value="1"/>
</dbReference>
<evidence type="ECO:0000256" key="1">
    <source>
        <dbReference type="ARBA" id="ARBA00008023"/>
    </source>
</evidence>
<gene>
    <name evidence="3" type="ORF">BFW01_g331</name>
</gene>
<dbReference type="InterPro" id="IPR029001">
    <property type="entry name" value="ITPase-like_fam"/>
</dbReference>
<dbReference type="CDD" id="cd00515">
    <property type="entry name" value="HAM1"/>
    <property type="match status" value="1"/>
</dbReference>